<comment type="caution">
    <text evidence="2">The sequence shown here is derived from an EMBL/GenBank/DDBJ whole genome shotgun (WGS) entry which is preliminary data.</text>
</comment>
<gene>
    <name evidence="2" type="ORF">HMPREF0973_00135</name>
</gene>
<name>C9MKI5_9BACT</name>
<keyword evidence="3" id="KW-1185">Reference proteome</keyword>
<feature type="transmembrane region" description="Helical" evidence="1">
    <location>
        <begin position="20"/>
        <end position="39"/>
    </location>
</feature>
<protein>
    <submittedName>
        <fullName evidence="2">Uncharacterized protein</fullName>
    </submittedName>
</protein>
<keyword evidence="1" id="KW-1133">Transmembrane helix</keyword>
<dbReference type="EMBL" id="ACVA01000004">
    <property type="protein sequence ID" value="EEX19991.1"/>
    <property type="molecule type" value="Genomic_DNA"/>
</dbReference>
<evidence type="ECO:0000256" key="1">
    <source>
        <dbReference type="SAM" id="Phobius"/>
    </source>
</evidence>
<keyword evidence="1" id="KW-0472">Membrane</keyword>
<dbReference type="STRING" id="649761.HMPREF0973_00135"/>
<reference evidence="2 3" key="1">
    <citation type="submission" date="2009-09" db="EMBL/GenBank/DDBJ databases">
        <authorList>
            <person name="Weinstock G."/>
            <person name="Sodergren E."/>
            <person name="Clifton S."/>
            <person name="Fulton L."/>
            <person name="Fulton B."/>
            <person name="Courtney L."/>
            <person name="Fronick C."/>
            <person name="Harrison M."/>
            <person name="Strong C."/>
            <person name="Farmer C."/>
            <person name="Delahaunty K."/>
            <person name="Markovic C."/>
            <person name="Hall O."/>
            <person name="Minx P."/>
            <person name="Tomlinson C."/>
            <person name="Mitreva M."/>
            <person name="Nelson J."/>
            <person name="Hou S."/>
            <person name="Wollam A."/>
            <person name="Pepin K.H."/>
            <person name="Johnson M."/>
            <person name="Bhonagiri V."/>
            <person name="Nash W.E."/>
            <person name="Warren W."/>
            <person name="Chinwalla A."/>
            <person name="Mardis E.R."/>
            <person name="Wilson R.K."/>
        </authorList>
    </citation>
    <scope>NUCLEOTIDE SEQUENCE [LARGE SCALE GENOMIC DNA]</scope>
    <source>
        <strain evidence="2 3">F0319</strain>
    </source>
</reference>
<evidence type="ECO:0000313" key="2">
    <source>
        <dbReference type="EMBL" id="EEX19991.1"/>
    </source>
</evidence>
<accession>C9MKI5</accession>
<evidence type="ECO:0000313" key="3">
    <source>
        <dbReference type="Proteomes" id="UP000003327"/>
    </source>
</evidence>
<proteinExistence type="predicted"/>
<dbReference type="HOGENOM" id="CLU_3237906_0_0_10"/>
<keyword evidence="1" id="KW-0812">Transmembrane</keyword>
<sequence>MCCYYHYFLNFVLVRIKQTYTIQGDVISISLIVSLLLCADKLL</sequence>
<organism evidence="2 3">
    <name type="scientific">Prevotella veroralis F0319</name>
    <dbReference type="NCBI Taxonomy" id="649761"/>
    <lineage>
        <taxon>Bacteria</taxon>
        <taxon>Pseudomonadati</taxon>
        <taxon>Bacteroidota</taxon>
        <taxon>Bacteroidia</taxon>
        <taxon>Bacteroidales</taxon>
        <taxon>Prevotellaceae</taxon>
        <taxon>Prevotella</taxon>
    </lineage>
</organism>
<dbReference type="AlphaFoldDB" id="C9MKI5"/>
<dbReference type="Proteomes" id="UP000003327">
    <property type="component" value="Unassembled WGS sequence"/>
</dbReference>